<reference evidence="2 3" key="1">
    <citation type="submission" date="2024-06" db="EMBL/GenBank/DDBJ databases">
        <title>Sorghum-associated microbial communities from plants grown in Nebraska, USA.</title>
        <authorList>
            <person name="Schachtman D."/>
        </authorList>
    </citation>
    <scope>NUCLEOTIDE SEQUENCE [LARGE SCALE GENOMIC DNA]</scope>
    <source>
        <strain evidence="2 3">3207</strain>
    </source>
</reference>
<dbReference type="EMBL" id="JBEPSM010000001">
    <property type="protein sequence ID" value="MET4632328.1"/>
    <property type="molecule type" value="Genomic_DNA"/>
</dbReference>
<dbReference type="InterPro" id="IPR050789">
    <property type="entry name" value="Diverse_Enzym_Activities"/>
</dbReference>
<evidence type="ECO:0000313" key="3">
    <source>
        <dbReference type="Proteomes" id="UP001549321"/>
    </source>
</evidence>
<comment type="caution">
    <text evidence="2">The sequence shown here is derived from an EMBL/GenBank/DDBJ whole genome shotgun (WGS) entry which is preliminary data.</text>
</comment>
<evidence type="ECO:0000259" key="1">
    <source>
        <dbReference type="Pfam" id="PF00144"/>
    </source>
</evidence>
<dbReference type="Gene3D" id="3.40.710.10">
    <property type="entry name" value="DD-peptidase/beta-lactamase superfamily"/>
    <property type="match status" value="1"/>
</dbReference>
<organism evidence="2 3">
    <name type="scientific">Kaistia defluvii</name>
    <dbReference type="NCBI Taxonomy" id="410841"/>
    <lineage>
        <taxon>Bacteria</taxon>
        <taxon>Pseudomonadati</taxon>
        <taxon>Pseudomonadota</taxon>
        <taxon>Alphaproteobacteria</taxon>
        <taxon>Hyphomicrobiales</taxon>
        <taxon>Kaistiaceae</taxon>
        <taxon>Kaistia</taxon>
    </lineage>
</organism>
<name>A0ABV2QTK0_9HYPH</name>
<sequence>MTVAAAVDTAASAAQEKRAARLDAVIDSAIRDGVIVGAVVLVAEDGKLAYRRTAGHADREAERRTTEDTIFRLASVTKPLVAAAALSLAEAGVIGLDDPVTRFLPDFRPKLADGSEPVITIRHLLTHTSGLIYGYPKEAGISEGLDQPGRGMDENLAKIAAQPLAFAPGTSWYYSVGIDVLGGLLEKATGKSLPDIVASQVTKPLGLADTGFLPSDPARLAVAYADGDPRPTAMADHQAVTGLAIEGTIHFAPNRNFDPNSFPSGGAGMFGTAGDFLTFLEAMRKGGAPVLSAESLALLSQNAIGSFDTGVPGRGFSLGWSITHDPAAGASPFSPGTWQWGGVYGHSWFVDPVRKLSVVSFSNTAFAGVAGPYPEAIKAAVYG</sequence>
<dbReference type="PANTHER" id="PTHR43283">
    <property type="entry name" value="BETA-LACTAMASE-RELATED"/>
    <property type="match status" value="1"/>
</dbReference>
<dbReference type="InterPro" id="IPR012338">
    <property type="entry name" value="Beta-lactam/transpept-like"/>
</dbReference>
<feature type="domain" description="Beta-lactamase-related" evidence="1">
    <location>
        <begin position="23"/>
        <end position="366"/>
    </location>
</feature>
<evidence type="ECO:0000313" key="2">
    <source>
        <dbReference type="EMBL" id="MET4632328.1"/>
    </source>
</evidence>
<keyword evidence="3" id="KW-1185">Reference proteome</keyword>
<protein>
    <submittedName>
        <fullName evidence="2">CubicO group peptidase (Beta-lactamase class C family)</fullName>
    </submittedName>
</protein>
<gene>
    <name evidence="2" type="ORF">ABIE08_000241</name>
</gene>
<dbReference type="Pfam" id="PF00144">
    <property type="entry name" value="Beta-lactamase"/>
    <property type="match status" value="1"/>
</dbReference>
<proteinExistence type="predicted"/>
<dbReference type="InterPro" id="IPR001466">
    <property type="entry name" value="Beta-lactam-related"/>
</dbReference>
<accession>A0ABV2QTK0</accession>
<dbReference type="SUPFAM" id="SSF56601">
    <property type="entry name" value="beta-lactamase/transpeptidase-like"/>
    <property type="match status" value="1"/>
</dbReference>
<dbReference type="RefSeq" id="WP_354548116.1">
    <property type="nucleotide sequence ID" value="NZ_JBEPSM010000001.1"/>
</dbReference>
<dbReference type="Proteomes" id="UP001549321">
    <property type="component" value="Unassembled WGS sequence"/>
</dbReference>
<dbReference type="PANTHER" id="PTHR43283:SF3">
    <property type="entry name" value="BETA-LACTAMASE FAMILY PROTEIN (AFU_ORTHOLOGUE AFUA_5G07500)"/>
    <property type="match status" value="1"/>
</dbReference>